<gene>
    <name evidence="1" type="ORF">BXZ70DRAFT_874240</name>
</gene>
<sequence>PTTGQGLDPKWDFTSSGKFKGNQDVFILVKSKGSVSAPTNATKDVIGTRVEGRIADEIFRTDTRGGQPPS</sequence>
<name>A0A8K0US07_9AGAR</name>
<dbReference type="Proteomes" id="UP000813824">
    <property type="component" value="Unassembled WGS sequence"/>
</dbReference>
<organism evidence="1 2">
    <name type="scientific">Cristinia sonorae</name>
    <dbReference type="NCBI Taxonomy" id="1940300"/>
    <lineage>
        <taxon>Eukaryota</taxon>
        <taxon>Fungi</taxon>
        <taxon>Dikarya</taxon>
        <taxon>Basidiomycota</taxon>
        <taxon>Agaricomycotina</taxon>
        <taxon>Agaricomycetes</taxon>
        <taxon>Agaricomycetidae</taxon>
        <taxon>Agaricales</taxon>
        <taxon>Pleurotineae</taxon>
        <taxon>Stephanosporaceae</taxon>
        <taxon>Cristinia</taxon>
    </lineage>
</organism>
<accession>A0A8K0US07</accession>
<comment type="caution">
    <text evidence="1">The sequence shown here is derived from an EMBL/GenBank/DDBJ whole genome shotgun (WGS) entry which is preliminary data.</text>
</comment>
<dbReference type="OrthoDB" id="1859733at2759"/>
<evidence type="ECO:0000313" key="1">
    <source>
        <dbReference type="EMBL" id="KAH8102990.1"/>
    </source>
</evidence>
<reference evidence="1" key="1">
    <citation type="journal article" date="2021" name="New Phytol.">
        <title>Evolutionary innovations through gain and loss of genes in the ectomycorrhizal Boletales.</title>
        <authorList>
            <person name="Wu G."/>
            <person name="Miyauchi S."/>
            <person name="Morin E."/>
            <person name="Kuo A."/>
            <person name="Drula E."/>
            <person name="Varga T."/>
            <person name="Kohler A."/>
            <person name="Feng B."/>
            <person name="Cao Y."/>
            <person name="Lipzen A."/>
            <person name="Daum C."/>
            <person name="Hundley H."/>
            <person name="Pangilinan J."/>
            <person name="Johnson J."/>
            <person name="Barry K."/>
            <person name="LaButti K."/>
            <person name="Ng V."/>
            <person name="Ahrendt S."/>
            <person name="Min B."/>
            <person name="Choi I.G."/>
            <person name="Park H."/>
            <person name="Plett J.M."/>
            <person name="Magnuson J."/>
            <person name="Spatafora J.W."/>
            <person name="Nagy L.G."/>
            <person name="Henrissat B."/>
            <person name="Grigoriev I.V."/>
            <person name="Yang Z.L."/>
            <person name="Xu J."/>
            <person name="Martin F.M."/>
        </authorList>
    </citation>
    <scope>NUCLEOTIDE SEQUENCE</scope>
    <source>
        <strain evidence="1">KKN 215</strain>
    </source>
</reference>
<keyword evidence="2" id="KW-1185">Reference proteome</keyword>
<feature type="non-terminal residue" evidence="1">
    <location>
        <position position="70"/>
    </location>
</feature>
<feature type="non-terminal residue" evidence="1">
    <location>
        <position position="1"/>
    </location>
</feature>
<evidence type="ECO:0000313" key="2">
    <source>
        <dbReference type="Proteomes" id="UP000813824"/>
    </source>
</evidence>
<dbReference type="AlphaFoldDB" id="A0A8K0US07"/>
<proteinExistence type="predicted"/>
<dbReference type="EMBL" id="JAEVFJ010000008">
    <property type="protein sequence ID" value="KAH8102990.1"/>
    <property type="molecule type" value="Genomic_DNA"/>
</dbReference>
<protein>
    <submittedName>
        <fullName evidence="1">Uncharacterized protein</fullName>
    </submittedName>
</protein>